<name>A0A9P5SK22_9FUNG</name>
<feature type="signal peptide" evidence="1">
    <location>
        <begin position="1"/>
        <end position="16"/>
    </location>
</feature>
<dbReference type="Proteomes" id="UP000696485">
    <property type="component" value="Unassembled WGS sequence"/>
</dbReference>
<keyword evidence="3" id="KW-1185">Reference proteome</keyword>
<comment type="caution">
    <text evidence="2">The sequence shown here is derived from an EMBL/GenBank/DDBJ whole genome shotgun (WGS) entry which is preliminary data.</text>
</comment>
<dbReference type="SUPFAM" id="SSF52047">
    <property type="entry name" value="RNI-like"/>
    <property type="match status" value="1"/>
</dbReference>
<evidence type="ECO:0000256" key="1">
    <source>
        <dbReference type="SAM" id="SignalP"/>
    </source>
</evidence>
<accession>A0A9P5SK22</accession>
<dbReference type="AlphaFoldDB" id="A0A9P5SK22"/>
<dbReference type="InterPro" id="IPR032675">
    <property type="entry name" value="LRR_dom_sf"/>
</dbReference>
<keyword evidence="1" id="KW-0732">Signal</keyword>
<gene>
    <name evidence="2" type="ORF">BG006_005389</name>
</gene>
<reference evidence="2" key="1">
    <citation type="journal article" date="2020" name="Fungal Divers.">
        <title>Resolving the Mortierellaceae phylogeny through synthesis of multi-gene phylogenetics and phylogenomics.</title>
        <authorList>
            <person name="Vandepol N."/>
            <person name="Liber J."/>
            <person name="Desiro A."/>
            <person name="Na H."/>
            <person name="Kennedy M."/>
            <person name="Barry K."/>
            <person name="Grigoriev I.V."/>
            <person name="Miller A.N."/>
            <person name="O'Donnell K."/>
            <person name="Stajich J.E."/>
            <person name="Bonito G."/>
        </authorList>
    </citation>
    <scope>NUCLEOTIDE SEQUENCE</scope>
    <source>
        <strain evidence="2">NVP1</strain>
    </source>
</reference>
<evidence type="ECO:0000313" key="2">
    <source>
        <dbReference type="EMBL" id="KAF9331765.1"/>
    </source>
</evidence>
<dbReference type="EMBL" id="JAAAUY010000302">
    <property type="protein sequence ID" value="KAF9331765.1"/>
    <property type="molecule type" value="Genomic_DNA"/>
</dbReference>
<organism evidence="2 3">
    <name type="scientific">Podila minutissima</name>
    <dbReference type="NCBI Taxonomy" id="64525"/>
    <lineage>
        <taxon>Eukaryota</taxon>
        <taxon>Fungi</taxon>
        <taxon>Fungi incertae sedis</taxon>
        <taxon>Mucoromycota</taxon>
        <taxon>Mortierellomycotina</taxon>
        <taxon>Mortierellomycetes</taxon>
        <taxon>Mortierellales</taxon>
        <taxon>Mortierellaceae</taxon>
        <taxon>Podila</taxon>
    </lineage>
</organism>
<sequence length="594" mass="68454">MSLKFWSGFLFIWIHGRYITLPPWSATNGDRFMESIVPPRLTWTEKIPINKVQRILAQGYQRNVPETGSIIREPQVRLVPHLPIPLHDRLSSVFDSDHCVTLVWIFHDRGSISLEPIFRHCPHLQSLHIRGGQSLQILPPSAPLSPLPPRANMDDGATRHFERELFLNPFTMPMLTTLMLKTLYIHPLDVGDLAEAFLPTLQVLRLKDLHISPEYDPLTPSPKLTAAELRAYWYCTHRHRTLPEQYLDALLRHHFKSAKFRHLRQVQFTLRGASLLHRWHPLEMQRFFNSLEKTVREWVLGYTDMCNLWTADAAILSDGWCLMPEPWPPLAPIPSNLTSLDLVLNWEGGVDKDGLESLPDVGAMLHEFLCDAASLRHLKARLLKYNVFLDVFGAADVLGAHPKLGGARADGAKYRDTRLWACRDLETLHLGFHGEGLYLRLEGGFCLLSELMRLEVLKIECSVQHVDLKRCRPQRADLDWMAVEPVPRQAQKGSFRKMRSGDERDVTAAWVNRLTKESSMNHESKSHRDHEMLKYLGSLRDVKAVLETMGAKGDNPQKRPIWPYLYTTQVHRHSKKAEDKKTPQQIQWLRNIRA</sequence>
<protein>
    <recommendedName>
        <fullName evidence="4">F-box domain-containing protein</fullName>
    </recommendedName>
</protein>
<feature type="chain" id="PRO_5040414209" description="F-box domain-containing protein" evidence="1">
    <location>
        <begin position="17"/>
        <end position="594"/>
    </location>
</feature>
<proteinExistence type="predicted"/>
<evidence type="ECO:0008006" key="4">
    <source>
        <dbReference type="Google" id="ProtNLM"/>
    </source>
</evidence>
<evidence type="ECO:0000313" key="3">
    <source>
        <dbReference type="Proteomes" id="UP000696485"/>
    </source>
</evidence>
<dbReference type="Gene3D" id="3.80.10.10">
    <property type="entry name" value="Ribonuclease Inhibitor"/>
    <property type="match status" value="1"/>
</dbReference>